<organism evidence="15 16">
    <name type="scientific">Benzoatithermus flavus</name>
    <dbReference type="NCBI Taxonomy" id="3108223"/>
    <lineage>
        <taxon>Bacteria</taxon>
        <taxon>Pseudomonadati</taxon>
        <taxon>Pseudomonadota</taxon>
        <taxon>Alphaproteobacteria</taxon>
        <taxon>Geminicoccales</taxon>
        <taxon>Geminicoccaceae</taxon>
        <taxon>Benzoatithermus</taxon>
    </lineage>
</organism>
<dbReference type="Pfam" id="PF08345">
    <property type="entry name" value="YscJ_FliF_C"/>
    <property type="match status" value="1"/>
</dbReference>
<evidence type="ECO:0000256" key="11">
    <source>
        <dbReference type="SAM" id="MobiDB-lite"/>
    </source>
</evidence>
<reference evidence="15 16" key="1">
    <citation type="submission" date="2024-01" db="EMBL/GenBank/DDBJ databases">
        <title>Multi-omics insights into the function and evolution of sodium benzoate biodegradation pathways in Benzoatithermus flavus gen. nov., sp. nov. from hot spring.</title>
        <authorList>
            <person name="Hu C.-J."/>
            <person name="Li W.-J."/>
        </authorList>
    </citation>
    <scope>NUCLEOTIDE SEQUENCE [LARGE SCALE GENOMIC DNA]</scope>
    <source>
        <strain evidence="15 16">SYSU G07066</strain>
    </source>
</reference>
<evidence type="ECO:0000259" key="14">
    <source>
        <dbReference type="Pfam" id="PF08345"/>
    </source>
</evidence>
<feature type="domain" description="Flagellar M-ring N-terminal" evidence="13">
    <location>
        <begin position="35"/>
        <end position="208"/>
    </location>
</feature>
<evidence type="ECO:0000256" key="2">
    <source>
        <dbReference type="ARBA" id="ARBA00004651"/>
    </source>
</evidence>
<dbReference type="NCBIfam" id="TIGR00206">
    <property type="entry name" value="fliF"/>
    <property type="match status" value="1"/>
</dbReference>
<evidence type="ECO:0000256" key="6">
    <source>
        <dbReference type="ARBA" id="ARBA00022989"/>
    </source>
</evidence>
<evidence type="ECO:0000256" key="12">
    <source>
        <dbReference type="SAM" id="Phobius"/>
    </source>
</evidence>
<comment type="caution">
    <text evidence="15">The sequence shown here is derived from an EMBL/GenBank/DDBJ whole genome shotgun (WGS) entry which is preliminary data.</text>
</comment>
<evidence type="ECO:0000256" key="3">
    <source>
        <dbReference type="ARBA" id="ARBA00007971"/>
    </source>
</evidence>
<keyword evidence="8 9" id="KW-0975">Bacterial flagellum</keyword>
<evidence type="ECO:0000256" key="10">
    <source>
        <dbReference type="SAM" id="Coils"/>
    </source>
</evidence>
<comment type="function">
    <text evidence="9">The M ring may be actively involved in energy transduction.</text>
</comment>
<keyword evidence="7 12" id="KW-0472">Membrane</keyword>
<keyword evidence="15" id="KW-0966">Cell projection</keyword>
<keyword evidence="6 12" id="KW-1133">Transmembrane helix</keyword>
<dbReference type="PANTHER" id="PTHR30046:SF0">
    <property type="entry name" value="FLAGELLAR M-RING PROTEIN"/>
    <property type="match status" value="1"/>
</dbReference>
<keyword evidence="15" id="KW-0969">Cilium</keyword>
<evidence type="ECO:0000256" key="9">
    <source>
        <dbReference type="PIRNR" id="PIRNR004862"/>
    </source>
</evidence>
<dbReference type="Pfam" id="PF01514">
    <property type="entry name" value="YscJ_FliF"/>
    <property type="match status" value="1"/>
</dbReference>
<dbReference type="InterPro" id="IPR006182">
    <property type="entry name" value="FliF_N_dom"/>
</dbReference>
<dbReference type="InterPro" id="IPR043427">
    <property type="entry name" value="YscJ/FliF"/>
</dbReference>
<comment type="similarity">
    <text evidence="3 9">Belongs to the FliF family.</text>
</comment>
<keyword evidence="4" id="KW-1003">Cell membrane</keyword>
<dbReference type="PRINTS" id="PR01009">
    <property type="entry name" value="FLGMRINGFLIF"/>
</dbReference>
<name>A0ABU8XX44_9PROT</name>
<feature type="transmembrane region" description="Helical" evidence="12">
    <location>
        <begin position="429"/>
        <end position="451"/>
    </location>
</feature>
<evidence type="ECO:0000256" key="5">
    <source>
        <dbReference type="ARBA" id="ARBA00022692"/>
    </source>
</evidence>
<dbReference type="InterPro" id="IPR013556">
    <property type="entry name" value="Flag_M-ring_C"/>
</dbReference>
<evidence type="ECO:0000259" key="13">
    <source>
        <dbReference type="Pfam" id="PF01514"/>
    </source>
</evidence>
<accession>A0ABU8XX44</accession>
<dbReference type="InterPro" id="IPR000067">
    <property type="entry name" value="FlgMring_FliF"/>
</dbReference>
<dbReference type="PANTHER" id="PTHR30046">
    <property type="entry name" value="FLAGELLAR M-RING PROTEIN"/>
    <property type="match status" value="1"/>
</dbReference>
<sequence length="556" mass="59606">MNFEKLTRPRLAALGAVGVALMGLFAWLMLAQPETSNRVLFGGVAPGDVAAMTQILDGAGIPYRLSSDGGSIMVPEQDLGRARMLVAGQGLPSQGSTGYELLDKAQTLGSTQFRDEVTYLRALEGELARTIASLSGVRAAKVHIVMAKREPFSRDWTPPSASVLLTVISPDLVGRQQVAAIRHLVASAVPRLRIENVSIVDNYGNLLASADSGEGADLDRNDQRRIALEDRIARALEEQLTPIVGAGRVRAKVSAELDLSSERSVQESYDPMGQVPRSQQTETERERSTDTKQNVSVEKDLPENAGKPPSGGARQTEQDRSKQTINYEIGKTTREFVAGSGRIKRLSISIAVDGVCEVDAQGRTSCRPRTTEELALLERLARATAGFSAERGDTFEIASMPFSALEPNIVSEAPPAPPPTLLDVLRAHLVLTVLGVVTVLLLLGTLLLALLRARRRRAEAEARALAAEAEAKAALEAAEARALEAAEAAKQLPQPEDQPLLAVSSEAGEGVVDLGGNVQGGVRRATIQQVQQIIDTNLDEAVAFLKIWLHDKAKAR</sequence>
<keyword evidence="5 12" id="KW-0812">Transmembrane</keyword>
<dbReference type="Proteomes" id="UP001375743">
    <property type="component" value="Unassembled WGS sequence"/>
</dbReference>
<comment type="subcellular location">
    <subcellularLocation>
        <location evidence="1 9">Bacterial flagellum basal body</location>
    </subcellularLocation>
    <subcellularLocation>
        <location evidence="2">Cell membrane</location>
        <topology evidence="2">Multi-pass membrane protein</topology>
    </subcellularLocation>
</comment>
<evidence type="ECO:0000256" key="7">
    <source>
        <dbReference type="ARBA" id="ARBA00023136"/>
    </source>
</evidence>
<dbReference type="EMBL" id="JBBLZC010000020">
    <property type="protein sequence ID" value="MEK0084975.1"/>
    <property type="molecule type" value="Genomic_DNA"/>
</dbReference>
<evidence type="ECO:0000313" key="15">
    <source>
        <dbReference type="EMBL" id="MEK0084975.1"/>
    </source>
</evidence>
<evidence type="ECO:0000256" key="8">
    <source>
        <dbReference type="ARBA" id="ARBA00023143"/>
    </source>
</evidence>
<feature type="domain" description="Flagellar M-ring C-terminal" evidence="14">
    <location>
        <begin position="240"/>
        <end position="402"/>
    </location>
</feature>
<evidence type="ECO:0000256" key="4">
    <source>
        <dbReference type="ARBA" id="ARBA00022475"/>
    </source>
</evidence>
<feature type="region of interest" description="Disordered" evidence="11">
    <location>
        <begin position="260"/>
        <end position="327"/>
    </location>
</feature>
<dbReference type="Gene3D" id="3.30.300.30">
    <property type="match status" value="1"/>
</dbReference>
<proteinExistence type="inferred from homology"/>
<keyword evidence="15" id="KW-0282">Flagellum</keyword>
<dbReference type="RefSeq" id="WP_418160823.1">
    <property type="nucleotide sequence ID" value="NZ_JBBLZC010000020.1"/>
</dbReference>
<feature type="coiled-coil region" evidence="10">
    <location>
        <begin position="448"/>
        <end position="488"/>
    </location>
</feature>
<protein>
    <recommendedName>
        <fullName evidence="9">Flagellar M-ring protein</fullName>
    </recommendedName>
</protein>
<gene>
    <name evidence="15" type="primary">fliF</name>
    <name evidence="15" type="ORF">U1T56_17615</name>
</gene>
<feature type="transmembrane region" description="Helical" evidence="12">
    <location>
        <begin position="12"/>
        <end position="30"/>
    </location>
</feature>
<keyword evidence="16" id="KW-1185">Reference proteome</keyword>
<keyword evidence="10" id="KW-0175">Coiled coil</keyword>
<dbReference type="PIRSF" id="PIRSF004862">
    <property type="entry name" value="FliF"/>
    <property type="match status" value="1"/>
</dbReference>
<dbReference type="InterPro" id="IPR045851">
    <property type="entry name" value="AMP-bd_C_sf"/>
</dbReference>
<evidence type="ECO:0000313" key="16">
    <source>
        <dbReference type="Proteomes" id="UP001375743"/>
    </source>
</evidence>
<evidence type="ECO:0000256" key="1">
    <source>
        <dbReference type="ARBA" id="ARBA00004117"/>
    </source>
</evidence>